<feature type="compositionally biased region" description="Basic and acidic residues" evidence="2">
    <location>
        <begin position="283"/>
        <end position="293"/>
    </location>
</feature>
<evidence type="ECO:0000256" key="1">
    <source>
        <dbReference type="PROSITE-ProRule" id="PRU00221"/>
    </source>
</evidence>
<accession>A0A0G4H5S0</accession>
<evidence type="ECO:0000256" key="2">
    <source>
        <dbReference type="SAM" id="MobiDB-lite"/>
    </source>
</evidence>
<feature type="compositionally biased region" description="Low complexity" evidence="2">
    <location>
        <begin position="692"/>
        <end position="710"/>
    </location>
</feature>
<dbReference type="InterPro" id="IPR001680">
    <property type="entry name" value="WD40_rpt"/>
</dbReference>
<evidence type="ECO:0000313" key="4">
    <source>
        <dbReference type="Proteomes" id="UP000041254"/>
    </source>
</evidence>
<dbReference type="STRING" id="1169540.A0A0G4H5S0"/>
<feature type="repeat" description="WD" evidence="1">
    <location>
        <begin position="184"/>
        <end position="225"/>
    </location>
</feature>
<dbReference type="InterPro" id="IPR015943">
    <property type="entry name" value="WD40/YVTN_repeat-like_dom_sf"/>
</dbReference>
<protein>
    <submittedName>
        <fullName evidence="3">Uncharacterized protein</fullName>
    </submittedName>
</protein>
<keyword evidence="1" id="KW-0853">WD repeat</keyword>
<dbReference type="GO" id="GO:0000785">
    <property type="term" value="C:chromatin"/>
    <property type="evidence" value="ECO:0007669"/>
    <property type="project" value="TreeGrafter"/>
</dbReference>
<dbReference type="EMBL" id="CDMY01001028">
    <property type="protein sequence ID" value="CEM39165.1"/>
    <property type="molecule type" value="Genomic_DNA"/>
</dbReference>
<dbReference type="GO" id="GO:0006351">
    <property type="term" value="P:DNA-templated transcription"/>
    <property type="evidence" value="ECO:0007669"/>
    <property type="project" value="InterPro"/>
</dbReference>
<dbReference type="GO" id="GO:0005634">
    <property type="term" value="C:nucleus"/>
    <property type="evidence" value="ECO:0007669"/>
    <property type="project" value="InterPro"/>
</dbReference>
<sequence>MIWERLPDVIHKTDPEDPVGSAIHSADFQPNGGRLATGGANKVHIWWLDMHGKVRQPHRGPAIDLTDESGDGGGRVEDRDYLPRCGCIRLATLSHGNSSVSTVRWSPSGNQLASCDWPPPLADDPLIGPQLQPSREPAIESGAVLIWQRFNNGGQSASASASAASSKEQNLEDWRRVHILKPSPGTQTREVSDISWCPDGLHLASSGTDGKVLIWHVQTQTLRSTLSLGANAGAEWANGIAWDPLDQFMVVALEQKGRLIAVWERSDRVERHRHQVCGGGHEGSSDGGEREEGQVSAADGIESSDGQWRLTATIREPFEDGPRQPSFYRHPSWDPEGRNVVLPYGESPNSHATFGVLFERGRWADEPWRFLGHPHRVCAVRFLPVALMPLAGKQPFCLCAMGSHDGALSIWKCGGHQVVCYAIVKDFLQPDASLIDLAWTNDGLALVITCSDGSAGLFRFDANDMGGRPQNEGGAALARPPSCTGLAAQASRLRPLHPLKGTAPAAPQQAQHKREEEPSKAAAAATDDREPPPRPSPAAPAASPAPAPARPAAAMAAGGAMGMPSAEEVLDHQRRHTSEQQGRKRIAPLILQASSPAAAHPQPQAAAAAAAAPRSGSPPPLSPPPPGTPSPSASLPAVDRQEPLNLLPEGAERKKRKRKKDALPGDNSDEDGRRGDEGNNVRPPAGKKAKKAAAPPQDKKPQQQQQQQQRQQKRAPEAAAGGRGGRSGNVTAAASRRPHRAPRLSMASIQATVRHLDPFYEAHRDDMGKILAALTEQGLSYDRIDGLVDTMDVPYAELVVRNDTEGAGGSRLIYELHEPGCQGGDTSDLNRVVNGVSSRHLATTATTTTTTTQWDYCFPQDVISHLAISSSLIAIATAPPPPTPPVNPSCRLPATQPTRLKGWQPNRAEVHLVRRQTGSLCLGGLQVGGGGVVAIALDARRLGVLSGDGRLQLWCLDKPHAGVMGVCLLRPLMETNVMPFCLDNMIGVHSEGSTEAKVDSVAQMFLLHHDGIDGLALCFRSGRVLAHQPAMKAWLRVDALPYPQSQHYGNVPGGGGFEEAPRPADMAIPPLSPCPLAALQHYHPSHRHKHKAANSGAPSNGPPPAAAAAAAAAPAACASMSSGRNGHGGPLTRVGALVGVVTAQHLHHQYCCSCLVGSNREVAFWLAALVGHLLDHGRVGQLADVLEGLLGWMAGDHTQTEGADVMNDGRFVGGMSACNGGQDVSMRAGDSGAATSDRGPGVGVVPVASAIMSPLFQRPPTQRAALMGLIKAALLPRLEAAPSTRPTTPLASQPVAGLVGDVKTRLAAVQCIEMNE</sequence>
<dbReference type="GO" id="GO:0006338">
    <property type="term" value="P:chromatin remodeling"/>
    <property type="evidence" value="ECO:0007669"/>
    <property type="project" value="TreeGrafter"/>
</dbReference>
<dbReference type="Pfam" id="PF00400">
    <property type="entry name" value="WD40"/>
    <property type="match status" value="2"/>
</dbReference>
<feature type="region of interest" description="Disordered" evidence="2">
    <location>
        <begin position="58"/>
        <end position="77"/>
    </location>
</feature>
<gene>
    <name evidence="3" type="ORF">Vbra_6602</name>
</gene>
<dbReference type="OrthoDB" id="1741719at2759"/>
<dbReference type="GO" id="GO:0031491">
    <property type="term" value="F:nucleosome binding"/>
    <property type="evidence" value="ECO:0007669"/>
    <property type="project" value="TreeGrafter"/>
</dbReference>
<dbReference type="GO" id="GO:0000417">
    <property type="term" value="C:HIR complex"/>
    <property type="evidence" value="ECO:0007669"/>
    <property type="project" value="TreeGrafter"/>
</dbReference>
<feature type="compositionally biased region" description="Pro residues" evidence="2">
    <location>
        <begin position="616"/>
        <end position="629"/>
    </location>
</feature>
<dbReference type="PROSITE" id="PS50294">
    <property type="entry name" value="WD_REPEATS_REGION"/>
    <property type="match status" value="1"/>
</dbReference>
<feature type="region of interest" description="Disordered" evidence="2">
    <location>
        <begin position="497"/>
        <end position="743"/>
    </location>
</feature>
<dbReference type="PANTHER" id="PTHR13831">
    <property type="entry name" value="MEMBER OF THE HIR1 FAMILY OF WD-REPEAT PROTEINS"/>
    <property type="match status" value="1"/>
</dbReference>
<dbReference type="InterPro" id="IPR031120">
    <property type="entry name" value="HIR1-like"/>
</dbReference>
<feature type="compositionally biased region" description="Low complexity" evidence="2">
    <location>
        <begin position="550"/>
        <end position="567"/>
    </location>
</feature>
<reference evidence="3 4" key="1">
    <citation type="submission" date="2014-11" db="EMBL/GenBank/DDBJ databases">
        <authorList>
            <person name="Zhu J."/>
            <person name="Qi W."/>
            <person name="Song R."/>
        </authorList>
    </citation>
    <scope>NUCLEOTIDE SEQUENCE [LARGE SCALE GENOMIC DNA]</scope>
</reference>
<dbReference type="Gene3D" id="2.130.10.10">
    <property type="entry name" value="YVTN repeat-like/Quinoprotein amine dehydrogenase"/>
    <property type="match status" value="2"/>
</dbReference>
<feature type="compositionally biased region" description="Basic and acidic residues" evidence="2">
    <location>
        <begin position="670"/>
        <end position="679"/>
    </location>
</feature>
<feature type="compositionally biased region" description="Low complexity" evidence="2">
    <location>
        <begin position="593"/>
        <end position="615"/>
    </location>
</feature>
<feature type="compositionally biased region" description="Basic and acidic residues" evidence="2">
    <location>
        <begin position="569"/>
        <end position="582"/>
    </location>
</feature>
<name>A0A0G4H5S0_VITBC</name>
<dbReference type="VEuPathDB" id="CryptoDB:Vbra_6602"/>
<dbReference type="Proteomes" id="UP000041254">
    <property type="component" value="Unassembled WGS sequence"/>
</dbReference>
<dbReference type="SUPFAM" id="SSF50978">
    <property type="entry name" value="WD40 repeat-like"/>
    <property type="match status" value="1"/>
</dbReference>
<evidence type="ECO:0000313" key="3">
    <source>
        <dbReference type="EMBL" id="CEM39165.1"/>
    </source>
</evidence>
<dbReference type="SMART" id="SM00320">
    <property type="entry name" value="WD40"/>
    <property type="match status" value="5"/>
</dbReference>
<organism evidence="3 4">
    <name type="scientific">Vitrella brassicaformis (strain CCMP3155)</name>
    <dbReference type="NCBI Taxonomy" id="1169540"/>
    <lineage>
        <taxon>Eukaryota</taxon>
        <taxon>Sar</taxon>
        <taxon>Alveolata</taxon>
        <taxon>Colpodellida</taxon>
        <taxon>Vitrellaceae</taxon>
        <taxon>Vitrella</taxon>
    </lineage>
</organism>
<dbReference type="InParanoid" id="A0A0G4H5S0"/>
<dbReference type="InterPro" id="IPR036322">
    <property type="entry name" value="WD40_repeat_dom_sf"/>
</dbReference>
<feature type="region of interest" description="Disordered" evidence="2">
    <location>
        <begin position="275"/>
        <end position="302"/>
    </location>
</feature>
<dbReference type="PROSITE" id="PS50082">
    <property type="entry name" value="WD_REPEATS_2"/>
    <property type="match status" value="1"/>
</dbReference>
<proteinExistence type="predicted"/>
<feature type="region of interest" description="Disordered" evidence="2">
    <location>
        <begin position="1085"/>
        <end position="1106"/>
    </location>
</feature>
<dbReference type="PANTHER" id="PTHR13831:SF0">
    <property type="entry name" value="PROTEIN HIRA"/>
    <property type="match status" value="1"/>
</dbReference>
<keyword evidence="4" id="KW-1185">Reference proteome</keyword>
<feature type="compositionally biased region" description="Pro residues" evidence="2">
    <location>
        <begin position="533"/>
        <end position="549"/>
    </location>
</feature>